<comment type="caution">
    <text evidence="1">The sequence shown here is derived from an EMBL/GenBank/DDBJ whole genome shotgun (WGS) entry which is preliminary data.</text>
</comment>
<keyword evidence="2" id="KW-1185">Reference proteome</keyword>
<proteinExistence type="predicted"/>
<evidence type="ECO:0000313" key="2">
    <source>
        <dbReference type="Proteomes" id="UP000310406"/>
    </source>
</evidence>
<accession>A0A4V4HWR8</accession>
<organism evidence="1 2">
    <name type="scientific">Flagellimonas alvinocaridis</name>
    <dbReference type="NCBI Taxonomy" id="2530200"/>
    <lineage>
        <taxon>Bacteria</taxon>
        <taxon>Pseudomonadati</taxon>
        <taxon>Bacteroidota</taxon>
        <taxon>Flavobacteriia</taxon>
        <taxon>Flavobacteriales</taxon>
        <taxon>Flavobacteriaceae</taxon>
        <taxon>Flagellimonas</taxon>
    </lineage>
</organism>
<sequence length="140" mass="16475">MDTFRADATLESVLLGHGFVETTSARDRLKGKKSFKLSRTARKEIYFDYEHIRILESSRGHDACYRLTAFDLRSLLWFFKAGSNDLREVFPTGRFRFDTVGARLERIRAEWEALARTGLHRPRRSKLQRILDSFDQIQFN</sequence>
<name>A0A4V4HWR8_9FLAO</name>
<dbReference type="EMBL" id="SNTZ01000008">
    <property type="protein sequence ID" value="THV58166.1"/>
    <property type="molecule type" value="Genomic_DNA"/>
</dbReference>
<dbReference type="AlphaFoldDB" id="A0A4V4HWR8"/>
<protein>
    <submittedName>
        <fullName evidence="1">Uncharacterized protein</fullName>
    </submittedName>
</protein>
<evidence type="ECO:0000313" key="1">
    <source>
        <dbReference type="EMBL" id="THV58166.1"/>
    </source>
</evidence>
<dbReference type="RefSeq" id="WP_136566975.1">
    <property type="nucleotide sequence ID" value="NZ_SNTZ01000008.1"/>
</dbReference>
<dbReference type="Proteomes" id="UP000310406">
    <property type="component" value="Unassembled WGS sequence"/>
</dbReference>
<reference evidence="1 2" key="1">
    <citation type="submission" date="2019-03" db="EMBL/GenBank/DDBJ databases">
        <title>Muricauda SCR12 sp.nov, a marine bacterium isolated from Pacific Ocean:the Okinawa trough.</title>
        <authorList>
            <person name="Liu L."/>
        </authorList>
    </citation>
    <scope>NUCLEOTIDE SEQUENCE [LARGE SCALE GENOMIC DNA]</scope>
    <source>
        <strain evidence="1 2">SCR12</strain>
    </source>
</reference>
<dbReference type="OrthoDB" id="1450728at2"/>
<gene>
    <name evidence="1" type="ORF">EZV76_12870</name>
</gene>